<protein>
    <recommendedName>
        <fullName evidence="1">DDE-1 domain-containing protein</fullName>
    </recommendedName>
</protein>
<accession>A0AAV8ZTU4</accession>
<dbReference type="GO" id="GO:0003677">
    <property type="term" value="F:DNA binding"/>
    <property type="evidence" value="ECO:0007669"/>
    <property type="project" value="TreeGrafter"/>
</dbReference>
<keyword evidence="3" id="KW-1185">Reference proteome</keyword>
<evidence type="ECO:0000313" key="2">
    <source>
        <dbReference type="EMBL" id="KAJ8969940.1"/>
    </source>
</evidence>
<evidence type="ECO:0000313" key="3">
    <source>
        <dbReference type="Proteomes" id="UP001162156"/>
    </source>
</evidence>
<dbReference type="Pfam" id="PF03184">
    <property type="entry name" value="DDE_1"/>
    <property type="match status" value="1"/>
</dbReference>
<comment type="caution">
    <text evidence="2">The sequence shown here is derived from an EMBL/GenBank/DDBJ whole genome shotgun (WGS) entry which is preliminary data.</text>
</comment>
<dbReference type="AlphaFoldDB" id="A0AAV8ZTU4"/>
<organism evidence="2 3">
    <name type="scientific">Rhamnusium bicolor</name>
    <dbReference type="NCBI Taxonomy" id="1586634"/>
    <lineage>
        <taxon>Eukaryota</taxon>
        <taxon>Metazoa</taxon>
        <taxon>Ecdysozoa</taxon>
        <taxon>Arthropoda</taxon>
        <taxon>Hexapoda</taxon>
        <taxon>Insecta</taxon>
        <taxon>Pterygota</taxon>
        <taxon>Neoptera</taxon>
        <taxon>Endopterygota</taxon>
        <taxon>Coleoptera</taxon>
        <taxon>Polyphaga</taxon>
        <taxon>Cucujiformia</taxon>
        <taxon>Chrysomeloidea</taxon>
        <taxon>Cerambycidae</taxon>
        <taxon>Lepturinae</taxon>
        <taxon>Rhagiini</taxon>
        <taxon>Rhamnusium</taxon>
    </lineage>
</organism>
<dbReference type="EMBL" id="JANEYF010000427">
    <property type="protein sequence ID" value="KAJ8969940.1"/>
    <property type="molecule type" value="Genomic_DNA"/>
</dbReference>
<dbReference type="PANTHER" id="PTHR19303:SF16">
    <property type="entry name" value="JERKY PROTEIN HOMOLOG-LIKE"/>
    <property type="match status" value="1"/>
</dbReference>
<dbReference type="InterPro" id="IPR050863">
    <property type="entry name" value="CenT-Element_Derived"/>
</dbReference>
<gene>
    <name evidence="2" type="ORF">NQ314_001522</name>
</gene>
<evidence type="ECO:0000259" key="1">
    <source>
        <dbReference type="Pfam" id="PF03184"/>
    </source>
</evidence>
<name>A0AAV8ZTU4_9CUCU</name>
<dbReference type="InterPro" id="IPR004875">
    <property type="entry name" value="DDE_SF_endonuclease_dom"/>
</dbReference>
<feature type="domain" description="DDE-1" evidence="1">
    <location>
        <begin position="85"/>
        <end position="140"/>
    </location>
</feature>
<sequence>MAKKILIVKGGHLKQLSIEGEKLSSNSAVVSEYVNKLQAEINNRNITHSQVYNCDETGLNWKALPQRTLASSSEMTSLGYKAQKPRITVMVCTNASGEHTSTFGHWKSKKTSIFKNMEFGLLPVKYRAQNSAWMSQDIFIDRSKSCFLLEVSKYLHKNIFF</sequence>
<dbReference type="PANTHER" id="PTHR19303">
    <property type="entry name" value="TRANSPOSON"/>
    <property type="match status" value="1"/>
</dbReference>
<dbReference type="GO" id="GO:0005634">
    <property type="term" value="C:nucleus"/>
    <property type="evidence" value="ECO:0007669"/>
    <property type="project" value="TreeGrafter"/>
</dbReference>
<dbReference type="Proteomes" id="UP001162156">
    <property type="component" value="Unassembled WGS sequence"/>
</dbReference>
<proteinExistence type="predicted"/>
<reference evidence="2" key="1">
    <citation type="journal article" date="2023" name="Insect Mol. Biol.">
        <title>Genome sequencing provides insights into the evolution of gene families encoding plant cell wall-degrading enzymes in longhorned beetles.</title>
        <authorList>
            <person name="Shin N.R."/>
            <person name="Okamura Y."/>
            <person name="Kirsch R."/>
            <person name="Pauchet Y."/>
        </authorList>
    </citation>
    <scope>NUCLEOTIDE SEQUENCE</scope>
    <source>
        <strain evidence="2">RBIC_L_NR</strain>
    </source>
</reference>